<gene>
    <name evidence="2" type="ORF">C5167_024008</name>
</gene>
<organism evidence="2 3">
    <name type="scientific">Papaver somniferum</name>
    <name type="common">Opium poppy</name>
    <dbReference type="NCBI Taxonomy" id="3469"/>
    <lineage>
        <taxon>Eukaryota</taxon>
        <taxon>Viridiplantae</taxon>
        <taxon>Streptophyta</taxon>
        <taxon>Embryophyta</taxon>
        <taxon>Tracheophyta</taxon>
        <taxon>Spermatophyta</taxon>
        <taxon>Magnoliopsida</taxon>
        <taxon>Ranunculales</taxon>
        <taxon>Papaveraceae</taxon>
        <taxon>Papaveroideae</taxon>
        <taxon>Papaver</taxon>
    </lineage>
</organism>
<evidence type="ECO:0000313" key="2">
    <source>
        <dbReference type="EMBL" id="RZC62244.1"/>
    </source>
</evidence>
<keyword evidence="3" id="KW-1185">Reference proteome</keyword>
<dbReference type="Proteomes" id="UP000316621">
    <property type="component" value="Chromosome 5"/>
</dbReference>
<dbReference type="InterPro" id="IPR011009">
    <property type="entry name" value="Kinase-like_dom_sf"/>
</dbReference>
<feature type="compositionally biased region" description="Low complexity" evidence="1">
    <location>
        <begin position="333"/>
        <end position="346"/>
    </location>
</feature>
<accession>A0A4Y7JMA9</accession>
<dbReference type="Gene3D" id="3.30.200.20">
    <property type="entry name" value="Phosphorylase Kinase, domain 1"/>
    <property type="match status" value="1"/>
</dbReference>
<dbReference type="AlphaFoldDB" id="A0A4Y7JMA9"/>
<proteinExistence type="predicted"/>
<dbReference type="STRING" id="3469.A0A4Y7JMA9"/>
<protein>
    <recommendedName>
        <fullName evidence="4">PAS domain-containing protein</fullName>
    </recommendedName>
</protein>
<sequence>MQKNSRALAKCYYQAIQNLFVAVDEVPKRHVQTMGTLAAQVMAHSKRIQELEAGDANLKESMSRSILHASTPGIRFESLSKVAEESKSANPRRMGTGVRSCIHNEISSLNHPYNPPTGSIGFTNKQYLNILQSMGQALHIVYQDGLIVYWNRAAERILWVLYSASEALGISKAGYIKYLPPVPHYMMIVAPESFQETMVPDSLGTKPLKGNSYPSSSWLCIGGLTTTKPDFDPRHKPLKSITSWLIPKLISRSKNKVCPKMKTLETALSDHGVHPYLENICPRNPFRNSSDDKDASKTGVYKMITSRVKGISWSWDSQQVSRSLSYSTNSDVTSSMRSRSTSSSRSSPHRKFYMETDYLNYDISLSNLTFGEQIVQGSCATVYHGLWCGTDVAIKVFLKFDYSDLLMQHSFRQEVSDFCHL</sequence>
<evidence type="ECO:0000313" key="3">
    <source>
        <dbReference type="Proteomes" id="UP000316621"/>
    </source>
</evidence>
<feature type="region of interest" description="Disordered" evidence="1">
    <location>
        <begin position="329"/>
        <end position="348"/>
    </location>
</feature>
<evidence type="ECO:0000256" key="1">
    <source>
        <dbReference type="SAM" id="MobiDB-lite"/>
    </source>
</evidence>
<dbReference type="InterPro" id="IPR035965">
    <property type="entry name" value="PAS-like_dom_sf"/>
</dbReference>
<name>A0A4Y7JMA9_PAPSO</name>
<evidence type="ECO:0008006" key="4">
    <source>
        <dbReference type="Google" id="ProtNLM"/>
    </source>
</evidence>
<dbReference type="SUPFAM" id="SSF55785">
    <property type="entry name" value="PYP-like sensor domain (PAS domain)"/>
    <property type="match status" value="1"/>
</dbReference>
<reference evidence="2 3" key="1">
    <citation type="journal article" date="2018" name="Science">
        <title>The opium poppy genome and morphinan production.</title>
        <authorList>
            <person name="Guo L."/>
            <person name="Winzer T."/>
            <person name="Yang X."/>
            <person name="Li Y."/>
            <person name="Ning Z."/>
            <person name="He Z."/>
            <person name="Teodor R."/>
            <person name="Lu Y."/>
            <person name="Bowser T.A."/>
            <person name="Graham I.A."/>
            <person name="Ye K."/>
        </authorList>
    </citation>
    <scope>NUCLEOTIDE SEQUENCE [LARGE SCALE GENOMIC DNA]</scope>
    <source>
        <strain evidence="3">cv. HN1</strain>
        <tissue evidence="2">Leaves</tissue>
    </source>
</reference>
<dbReference type="EMBL" id="CM010719">
    <property type="protein sequence ID" value="RZC62244.1"/>
    <property type="molecule type" value="Genomic_DNA"/>
</dbReference>
<dbReference type="SUPFAM" id="SSF56112">
    <property type="entry name" value="Protein kinase-like (PK-like)"/>
    <property type="match status" value="1"/>
</dbReference>
<dbReference type="Gene3D" id="3.30.450.20">
    <property type="entry name" value="PAS domain"/>
    <property type="match status" value="1"/>
</dbReference>
<dbReference type="Gramene" id="RZC62244">
    <property type="protein sequence ID" value="RZC62244"/>
    <property type="gene ID" value="C5167_024008"/>
</dbReference>